<sequence length="339" mass="37387">MEFCRVKIQEAIAKDSKVIVKANKVIVKLVLKAIVSRTNIAIAKEVNKVTAKTTNKVIAKTTNKAIAKGNKATVNNNKATVNNNKVIDNRHRIFVKVVNKVIDNNNRVVIVQMRHLAEVLHQLKGYDEKSPFFELRVKVTCVDIDNTCAPFLALSHEQYVQDAENWTTTKKFSRQLTSDVASVSDLAKFRRNLFDFVVPGECVNNDSYLNFMLINTNTGMNAGGHKQASENAFQSEEGNRPLKPTSSQLLLPEVQQKVGIPRSPSQYLTSVSSTASLSNLGLDNKEGNEEDVQIGGVSQINIRLLLSMMQYGKAVNMLVPLSPKGKFTAKVVSGHGCSS</sequence>
<protein>
    <submittedName>
        <fullName evidence="2">Uncharacterized protein</fullName>
    </submittedName>
</protein>
<evidence type="ECO:0000313" key="3">
    <source>
        <dbReference type="Proteomes" id="UP000324800"/>
    </source>
</evidence>
<feature type="region of interest" description="Disordered" evidence="1">
    <location>
        <begin position="223"/>
        <end position="246"/>
    </location>
</feature>
<organism evidence="2 3">
    <name type="scientific">Streblomastix strix</name>
    <dbReference type="NCBI Taxonomy" id="222440"/>
    <lineage>
        <taxon>Eukaryota</taxon>
        <taxon>Metamonada</taxon>
        <taxon>Preaxostyla</taxon>
        <taxon>Oxymonadida</taxon>
        <taxon>Streblomastigidae</taxon>
        <taxon>Streblomastix</taxon>
    </lineage>
</organism>
<reference evidence="2 3" key="1">
    <citation type="submission" date="2019-03" db="EMBL/GenBank/DDBJ databases">
        <title>Single cell metagenomics reveals metabolic interactions within the superorganism composed of flagellate Streblomastix strix and complex community of Bacteroidetes bacteria on its surface.</title>
        <authorList>
            <person name="Treitli S.C."/>
            <person name="Kolisko M."/>
            <person name="Husnik F."/>
            <person name="Keeling P."/>
            <person name="Hampl V."/>
        </authorList>
    </citation>
    <scope>NUCLEOTIDE SEQUENCE [LARGE SCALE GENOMIC DNA]</scope>
    <source>
        <strain evidence="2">ST1C</strain>
    </source>
</reference>
<comment type="caution">
    <text evidence="2">The sequence shown here is derived from an EMBL/GenBank/DDBJ whole genome shotgun (WGS) entry which is preliminary data.</text>
</comment>
<gene>
    <name evidence="2" type="ORF">EZS28_039057</name>
</gene>
<dbReference type="Proteomes" id="UP000324800">
    <property type="component" value="Unassembled WGS sequence"/>
</dbReference>
<accession>A0A5J4U3N1</accession>
<evidence type="ECO:0000256" key="1">
    <source>
        <dbReference type="SAM" id="MobiDB-lite"/>
    </source>
</evidence>
<dbReference type="EMBL" id="SNRW01020477">
    <property type="protein sequence ID" value="KAA6365416.1"/>
    <property type="molecule type" value="Genomic_DNA"/>
</dbReference>
<dbReference type="AlphaFoldDB" id="A0A5J4U3N1"/>
<proteinExistence type="predicted"/>
<name>A0A5J4U3N1_9EUKA</name>
<evidence type="ECO:0000313" key="2">
    <source>
        <dbReference type="EMBL" id="KAA6365416.1"/>
    </source>
</evidence>